<dbReference type="Pfam" id="PF01853">
    <property type="entry name" value="MOZ_SAS"/>
    <property type="match status" value="1"/>
</dbReference>
<sequence length="189" mass="21352">MLPLLSGEIGAADANGVPEFVTFSDVGSRTARDNNNDDSFQERISVALPVVGLVFREAVHFVRQGYGRLLIDFSYHLSKLIKLPGTPERPSSYEGVCAYIRYWTDAICAFLEGSPGEFSAQRIEESTGVLVKDIIQTMELLNMIKKKDGIVFVVESKLYVDHLQKRRRAIEQGRYRRIEEKCVVTICFL</sequence>
<comment type="catalytic activity">
    <reaction evidence="8">
        <text>L-lysyl-[protein] + acetyl-CoA = N(6)-acetyl-L-lysyl-[protein] + CoA + H(+)</text>
        <dbReference type="Rhea" id="RHEA:45948"/>
        <dbReference type="Rhea" id="RHEA-COMP:9752"/>
        <dbReference type="Rhea" id="RHEA-COMP:10731"/>
        <dbReference type="ChEBI" id="CHEBI:15378"/>
        <dbReference type="ChEBI" id="CHEBI:29969"/>
        <dbReference type="ChEBI" id="CHEBI:57287"/>
        <dbReference type="ChEBI" id="CHEBI:57288"/>
        <dbReference type="ChEBI" id="CHEBI:61930"/>
        <dbReference type="EC" id="2.3.1.48"/>
    </reaction>
</comment>
<dbReference type="GO" id="GO:0004402">
    <property type="term" value="F:histone acetyltransferase activity"/>
    <property type="evidence" value="ECO:0007669"/>
    <property type="project" value="InterPro"/>
</dbReference>
<accession>A0A5S6Q7T6</accession>
<evidence type="ECO:0000313" key="11">
    <source>
        <dbReference type="WBParaSite" id="TMUE_1000003017.1"/>
    </source>
</evidence>
<dbReference type="InterPro" id="IPR002717">
    <property type="entry name" value="HAT_MYST-type"/>
</dbReference>
<dbReference type="Proteomes" id="UP000046395">
    <property type="component" value="Unassembled WGS sequence"/>
</dbReference>
<organism evidence="10 11">
    <name type="scientific">Trichuris muris</name>
    <name type="common">Mouse whipworm</name>
    <dbReference type="NCBI Taxonomy" id="70415"/>
    <lineage>
        <taxon>Eukaryota</taxon>
        <taxon>Metazoa</taxon>
        <taxon>Ecdysozoa</taxon>
        <taxon>Nematoda</taxon>
        <taxon>Enoplea</taxon>
        <taxon>Dorylaimia</taxon>
        <taxon>Trichinellida</taxon>
        <taxon>Trichuridae</taxon>
        <taxon>Trichuris</taxon>
    </lineage>
</organism>
<protein>
    <recommendedName>
        <fullName evidence="2 8">Histone acetyltransferase</fullName>
        <ecNumber evidence="2 8">2.3.1.48</ecNumber>
    </recommendedName>
</protein>
<dbReference type="InterPro" id="IPR036388">
    <property type="entry name" value="WH-like_DNA-bd_sf"/>
</dbReference>
<evidence type="ECO:0000256" key="7">
    <source>
        <dbReference type="PIRSR" id="PIRSR602717-51"/>
    </source>
</evidence>
<dbReference type="InterPro" id="IPR050603">
    <property type="entry name" value="MYST_HAT"/>
</dbReference>
<dbReference type="GO" id="GO:0006357">
    <property type="term" value="P:regulation of transcription by RNA polymerase II"/>
    <property type="evidence" value="ECO:0007669"/>
    <property type="project" value="TreeGrafter"/>
</dbReference>
<dbReference type="GO" id="GO:0003712">
    <property type="term" value="F:transcription coregulator activity"/>
    <property type="evidence" value="ECO:0007669"/>
    <property type="project" value="TreeGrafter"/>
</dbReference>
<keyword evidence="8" id="KW-0539">Nucleus</keyword>
<dbReference type="GO" id="GO:0003682">
    <property type="term" value="F:chromatin binding"/>
    <property type="evidence" value="ECO:0007669"/>
    <property type="project" value="TreeGrafter"/>
</dbReference>
<name>A0A5S6Q7T6_TRIMR</name>
<comment type="similarity">
    <text evidence="1 8">Belongs to the MYST (SAS/MOZ) family.</text>
</comment>
<keyword evidence="6" id="KW-0007">Acetylation</keyword>
<dbReference type="InterPro" id="IPR016181">
    <property type="entry name" value="Acyl_CoA_acyltransferase"/>
</dbReference>
<dbReference type="AlphaFoldDB" id="A0A5S6Q7T6"/>
<evidence type="ECO:0000256" key="8">
    <source>
        <dbReference type="RuleBase" id="RU361211"/>
    </source>
</evidence>
<evidence type="ECO:0000256" key="5">
    <source>
        <dbReference type="ARBA" id="ARBA00022833"/>
    </source>
</evidence>
<keyword evidence="10" id="KW-1185">Reference proteome</keyword>
<evidence type="ECO:0000259" key="9">
    <source>
        <dbReference type="PROSITE" id="PS51726"/>
    </source>
</evidence>
<reference evidence="11" key="1">
    <citation type="submission" date="2019-12" db="UniProtKB">
        <authorList>
            <consortium name="WormBaseParasite"/>
        </authorList>
    </citation>
    <scope>IDENTIFICATION</scope>
</reference>
<evidence type="ECO:0000256" key="1">
    <source>
        <dbReference type="ARBA" id="ARBA00010107"/>
    </source>
</evidence>
<evidence type="ECO:0000313" key="10">
    <source>
        <dbReference type="Proteomes" id="UP000046395"/>
    </source>
</evidence>
<evidence type="ECO:0000256" key="6">
    <source>
        <dbReference type="ARBA" id="ARBA00022990"/>
    </source>
</evidence>
<keyword evidence="4" id="KW-0863">Zinc-finger</keyword>
<evidence type="ECO:0000256" key="4">
    <source>
        <dbReference type="ARBA" id="ARBA00022771"/>
    </source>
</evidence>
<feature type="active site" description="Proton donor/acceptor" evidence="7">
    <location>
        <position position="88"/>
    </location>
</feature>
<dbReference type="PANTHER" id="PTHR10615">
    <property type="entry name" value="HISTONE ACETYLTRANSFERASE"/>
    <property type="match status" value="1"/>
</dbReference>
<keyword evidence="4" id="KW-0479">Metal-binding</keyword>
<comment type="subcellular location">
    <subcellularLocation>
        <location evidence="8">Nucleus</location>
    </subcellularLocation>
</comment>
<feature type="domain" description="MYST-type HAT" evidence="9">
    <location>
        <begin position="1"/>
        <end position="180"/>
    </location>
</feature>
<dbReference type="SUPFAM" id="SSF55729">
    <property type="entry name" value="Acyl-CoA N-acyltransferases (Nat)"/>
    <property type="match status" value="1"/>
</dbReference>
<keyword evidence="5" id="KW-0862">Zinc</keyword>
<dbReference type="GO" id="GO:0008270">
    <property type="term" value="F:zinc ion binding"/>
    <property type="evidence" value="ECO:0007669"/>
    <property type="project" value="UniProtKB-KW"/>
</dbReference>
<keyword evidence="3" id="KW-0808">Transferase</keyword>
<dbReference type="PROSITE" id="PS51726">
    <property type="entry name" value="MYST_HAT"/>
    <property type="match status" value="1"/>
</dbReference>
<dbReference type="GO" id="GO:0005634">
    <property type="term" value="C:nucleus"/>
    <property type="evidence" value="ECO:0007669"/>
    <property type="project" value="UniProtKB-SubCell"/>
</dbReference>
<evidence type="ECO:0000256" key="2">
    <source>
        <dbReference type="ARBA" id="ARBA00013184"/>
    </source>
</evidence>
<dbReference type="EC" id="2.3.1.48" evidence="2 8"/>
<proteinExistence type="inferred from homology"/>
<dbReference type="STRING" id="70415.A0A5S6Q7T6"/>
<dbReference type="GO" id="GO:0000785">
    <property type="term" value="C:chromatin"/>
    <property type="evidence" value="ECO:0007669"/>
    <property type="project" value="TreeGrafter"/>
</dbReference>
<evidence type="ECO:0000256" key="3">
    <source>
        <dbReference type="ARBA" id="ARBA00022679"/>
    </source>
</evidence>
<dbReference type="Gene3D" id="1.10.10.10">
    <property type="entry name" value="Winged helix-like DNA-binding domain superfamily/Winged helix DNA-binding domain"/>
    <property type="match status" value="1"/>
</dbReference>
<dbReference type="PANTHER" id="PTHR10615:SF161">
    <property type="entry name" value="HISTONE ACETYLTRANSFERASE KAT7"/>
    <property type="match status" value="1"/>
</dbReference>
<dbReference type="WBParaSite" id="TMUE_1000003017.1">
    <property type="protein sequence ID" value="TMUE_1000003017.1"/>
    <property type="gene ID" value="WBGene00293442"/>
</dbReference>